<reference evidence="2" key="1">
    <citation type="submission" date="2023-06" db="EMBL/GenBank/DDBJ databases">
        <title>Survivors Of The Sea: Transcriptome response of Skeletonema marinoi to long-term dormancy.</title>
        <authorList>
            <person name="Pinder M.I.M."/>
            <person name="Kourtchenko O."/>
            <person name="Robertson E.K."/>
            <person name="Larsson T."/>
            <person name="Maumus F."/>
            <person name="Osuna-Cruz C.M."/>
            <person name="Vancaester E."/>
            <person name="Stenow R."/>
            <person name="Vandepoele K."/>
            <person name="Ploug H."/>
            <person name="Bruchert V."/>
            <person name="Godhe A."/>
            <person name="Topel M."/>
        </authorList>
    </citation>
    <scope>NUCLEOTIDE SEQUENCE</scope>
    <source>
        <strain evidence="2">R05AC</strain>
    </source>
</reference>
<evidence type="ECO:0008006" key="4">
    <source>
        <dbReference type="Google" id="ProtNLM"/>
    </source>
</evidence>
<feature type="region of interest" description="Disordered" evidence="1">
    <location>
        <begin position="551"/>
        <end position="658"/>
    </location>
</feature>
<feature type="compositionally biased region" description="Polar residues" evidence="1">
    <location>
        <begin position="551"/>
        <end position="562"/>
    </location>
</feature>
<feature type="region of interest" description="Disordered" evidence="1">
    <location>
        <begin position="460"/>
        <end position="503"/>
    </location>
</feature>
<feature type="region of interest" description="Disordered" evidence="1">
    <location>
        <begin position="319"/>
        <end position="350"/>
    </location>
</feature>
<dbReference type="Gene3D" id="3.30.730.10">
    <property type="entry name" value="AP2/ERF domain"/>
    <property type="match status" value="1"/>
</dbReference>
<accession>A0AAD8XWT1</accession>
<comment type="caution">
    <text evidence="2">The sequence shown here is derived from an EMBL/GenBank/DDBJ whole genome shotgun (WGS) entry which is preliminary data.</text>
</comment>
<feature type="compositionally biased region" description="Low complexity" evidence="1">
    <location>
        <begin position="16"/>
        <end position="25"/>
    </location>
</feature>
<feature type="region of interest" description="Disordered" evidence="1">
    <location>
        <begin position="1"/>
        <end position="36"/>
    </location>
</feature>
<feature type="compositionally biased region" description="Polar residues" evidence="1">
    <location>
        <begin position="636"/>
        <end position="646"/>
    </location>
</feature>
<gene>
    <name evidence="2" type="ORF">QTG54_014634</name>
</gene>
<dbReference type="InterPro" id="IPR016177">
    <property type="entry name" value="DNA-bd_dom_sf"/>
</dbReference>
<proteinExistence type="predicted"/>
<feature type="compositionally biased region" description="Basic residues" evidence="1">
    <location>
        <begin position="1"/>
        <end position="12"/>
    </location>
</feature>
<feature type="compositionally biased region" description="Basic and acidic residues" evidence="1">
    <location>
        <begin position="493"/>
        <end position="502"/>
    </location>
</feature>
<dbReference type="InterPro" id="IPR036955">
    <property type="entry name" value="AP2/ERF_dom_sf"/>
</dbReference>
<evidence type="ECO:0000256" key="1">
    <source>
        <dbReference type="SAM" id="MobiDB-lite"/>
    </source>
</evidence>
<dbReference type="Proteomes" id="UP001224775">
    <property type="component" value="Unassembled WGS sequence"/>
</dbReference>
<feature type="compositionally biased region" description="Basic and acidic residues" evidence="1">
    <location>
        <begin position="589"/>
        <end position="613"/>
    </location>
</feature>
<feature type="compositionally biased region" description="Low complexity" evidence="1">
    <location>
        <begin position="93"/>
        <end position="106"/>
    </location>
</feature>
<name>A0AAD8XWT1_9STRA</name>
<dbReference type="EMBL" id="JATAAI010000037">
    <property type="protein sequence ID" value="KAK1734761.1"/>
    <property type="molecule type" value="Genomic_DNA"/>
</dbReference>
<feature type="region of interest" description="Disordered" evidence="1">
    <location>
        <begin position="209"/>
        <end position="270"/>
    </location>
</feature>
<sequence length="842" mass="91380">MKPKIPKSKRKNLPPASASASAAAAVDESNVSSTIRDDSSRYIGVTYRSRRKKYQARMYRGSHEYNLGLFDLAADAALAYDAAHRVAGGRGISSSTAPSSTPSKTSKGGDARGSRGSSSMITDAEEIKYALDWIDCADEMERPSGLPEDDPVHLNFLRPSDFRQAREKEISSHKYKNNSNNDNDVVFPTESDLKLRVKQEILNIAKTYVSQQAKTPGPPDEGSDLTSSNDDEEELPGGDNASEAVREKGSRPAKKRKLQQMNVSAGYEDRHEEAHTLLSLNKRSTKESKQAARAQKLLEFMTGGEAAVDSNYGQVSVSNQADDAKENPHGSDDRKQSSSDAETIQQQLQQNLARQQALTIDSFHGSFNQSALMSSLLSQYSLEQVLRFARERPDLVNEETIREFVRAQRTDMSQQLLHNNNQTDLLHTQLQAAMMTGGHFNPTQLPIGMQTLAAESIQSRNNTGGGNAKEINRGGAKNSVDTQQDGQATFRPSEVREPRPSDESPFLMHVLEEYKKQGVGNQDQAALQKKIANEAKRAALAQKLSIHLSNETETPITTTEASKTGEKEISDEPPPVGDSKGKATAAPPDNKEDGDSENLDKKTSSNSKVDRVGGTDSSDAGADASNQVKPMGRPNATPSQSRSVTGSAPFAGLQQGHPSLQAMDPFQQAILQHVMVNGNAQQHQHMSQSYGGGNTLEMPAQEVALRLQQQLMNEEYRLQRLRQTLQTQALLPYLNMGGFGVSGPNNVLNHMAGNNAFAGGLANSLMQQSMNNNINQELLLQQALALQSNQNASMSGVLQSPANNEQMLLAAQSQGMDAGTLAQLLMNRGGAPQPPSSSSKKD</sequence>
<keyword evidence="3" id="KW-1185">Reference proteome</keyword>
<dbReference type="GO" id="GO:0003700">
    <property type="term" value="F:DNA-binding transcription factor activity"/>
    <property type="evidence" value="ECO:0007669"/>
    <property type="project" value="InterPro"/>
</dbReference>
<protein>
    <recommendedName>
        <fullName evidence="4">AP2/ERF domain-containing protein</fullName>
    </recommendedName>
</protein>
<feature type="compositionally biased region" description="Basic and acidic residues" evidence="1">
    <location>
        <begin position="322"/>
        <end position="337"/>
    </location>
</feature>
<feature type="region of interest" description="Disordered" evidence="1">
    <location>
        <begin position="89"/>
        <end position="119"/>
    </location>
</feature>
<evidence type="ECO:0000313" key="2">
    <source>
        <dbReference type="EMBL" id="KAK1734761.1"/>
    </source>
</evidence>
<dbReference type="SUPFAM" id="SSF54171">
    <property type="entry name" value="DNA-binding domain"/>
    <property type="match status" value="1"/>
</dbReference>
<evidence type="ECO:0000313" key="3">
    <source>
        <dbReference type="Proteomes" id="UP001224775"/>
    </source>
</evidence>
<dbReference type="GO" id="GO:0003677">
    <property type="term" value="F:DNA binding"/>
    <property type="evidence" value="ECO:0007669"/>
    <property type="project" value="InterPro"/>
</dbReference>
<dbReference type="AlphaFoldDB" id="A0AAD8XWT1"/>
<organism evidence="2 3">
    <name type="scientific">Skeletonema marinoi</name>
    <dbReference type="NCBI Taxonomy" id="267567"/>
    <lineage>
        <taxon>Eukaryota</taxon>
        <taxon>Sar</taxon>
        <taxon>Stramenopiles</taxon>
        <taxon>Ochrophyta</taxon>
        <taxon>Bacillariophyta</taxon>
        <taxon>Coscinodiscophyceae</taxon>
        <taxon>Thalassiosirophycidae</taxon>
        <taxon>Thalassiosirales</taxon>
        <taxon>Skeletonemataceae</taxon>
        <taxon>Skeletonema</taxon>
        <taxon>Skeletonema marinoi-dohrnii complex</taxon>
    </lineage>
</organism>